<proteinExistence type="predicted"/>
<organism evidence="3 4">
    <name type="scientific">Rhodococcus gannanensis</name>
    <dbReference type="NCBI Taxonomy" id="1960308"/>
    <lineage>
        <taxon>Bacteria</taxon>
        <taxon>Bacillati</taxon>
        <taxon>Actinomycetota</taxon>
        <taxon>Actinomycetes</taxon>
        <taxon>Mycobacteriales</taxon>
        <taxon>Nocardiaceae</taxon>
        <taxon>Rhodococcus</taxon>
    </lineage>
</organism>
<evidence type="ECO:0000313" key="3">
    <source>
        <dbReference type="EMBL" id="MFD1814474.1"/>
    </source>
</evidence>
<protein>
    <submittedName>
        <fullName evidence="3">SMP-30/gluconolactonase/LRE family protein</fullName>
    </submittedName>
</protein>
<evidence type="ECO:0000256" key="1">
    <source>
        <dbReference type="SAM" id="SignalP"/>
    </source>
</evidence>
<dbReference type="Gene3D" id="2.120.10.30">
    <property type="entry name" value="TolB, C-terminal domain"/>
    <property type="match status" value="1"/>
</dbReference>
<dbReference type="InterPro" id="IPR011042">
    <property type="entry name" value="6-blade_b-propeller_TolB-like"/>
</dbReference>
<dbReference type="InterPro" id="IPR013658">
    <property type="entry name" value="SGL"/>
</dbReference>
<comment type="caution">
    <text evidence="3">The sequence shown here is derived from an EMBL/GenBank/DDBJ whole genome shotgun (WGS) entry which is preliminary data.</text>
</comment>
<dbReference type="EMBL" id="JBHUFB010000019">
    <property type="protein sequence ID" value="MFD1814474.1"/>
    <property type="molecule type" value="Genomic_DNA"/>
</dbReference>
<name>A0ABW4P9S6_9NOCA</name>
<accession>A0ABW4P9S6</accession>
<feature type="chain" id="PRO_5045458305" evidence="1">
    <location>
        <begin position="28"/>
        <end position="305"/>
    </location>
</feature>
<dbReference type="PANTHER" id="PTHR40274">
    <property type="entry name" value="VIRGINIAMYCIN B LYASE"/>
    <property type="match status" value="1"/>
</dbReference>
<keyword evidence="4" id="KW-1185">Reference proteome</keyword>
<dbReference type="PANTHER" id="PTHR40274:SF4">
    <property type="entry name" value="BLL1406 PROTEIN"/>
    <property type="match status" value="1"/>
</dbReference>
<gene>
    <name evidence="3" type="ORF">ACFSJG_19850</name>
</gene>
<reference evidence="4" key="1">
    <citation type="journal article" date="2019" name="Int. J. Syst. Evol. Microbiol.">
        <title>The Global Catalogue of Microorganisms (GCM) 10K type strain sequencing project: providing services to taxonomists for standard genome sequencing and annotation.</title>
        <authorList>
            <consortium name="The Broad Institute Genomics Platform"/>
            <consortium name="The Broad Institute Genome Sequencing Center for Infectious Disease"/>
            <person name="Wu L."/>
            <person name="Ma J."/>
        </authorList>
    </citation>
    <scope>NUCLEOTIDE SEQUENCE [LARGE SCALE GENOMIC DNA]</scope>
    <source>
        <strain evidence="4">DT72</strain>
    </source>
</reference>
<evidence type="ECO:0000259" key="2">
    <source>
        <dbReference type="Pfam" id="PF08450"/>
    </source>
</evidence>
<keyword evidence="1" id="KW-0732">Signal</keyword>
<feature type="signal peptide" evidence="1">
    <location>
        <begin position="1"/>
        <end position="27"/>
    </location>
</feature>
<dbReference type="SUPFAM" id="SSF101898">
    <property type="entry name" value="NHL repeat"/>
    <property type="match status" value="1"/>
</dbReference>
<evidence type="ECO:0000313" key="4">
    <source>
        <dbReference type="Proteomes" id="UP001597286"/>
    </source>
</evidence>
<dbReference type="RefSeq" id="WP_378486957.1">
    <property type="nucleotide sequence ID" value="NZ_JBHUFB010000019.1"/>
</dbReference>
<feature type="domain" description="SMP-30/Gluconolactonase/LRE-like region" evidence="2">
    <location>
        <begin position="71"/>
        <end position="260"/>
    </location>
</feature>
<dbReference type="Pfam" id="PF08450">
    <property type="entry name" value="SGL"/>
    <property type="match status" value="1"/>
</dbReference>
<dbReference type="Proteomes" id="UP001597286">
    <property type="component" value="Unassembled WGS sequence"/>
</dbReference>
<dbReference type="InterPro" id="IPR051344">
    <property type="entry name" value="Vgb"/>
</dbReference>
<sequence>MVTVPAAGRLTAATVTALVLGIGSASAFPLSATTPMCSDVGAPRSVAQPSAYEAVAFDSDGRMLVSNAFGNSVDMVDTPGAPPRSVATVPSPGGIAPLPDGTVLVGSGNSTTAFLAPTAELRQLNPTTGEQRVVANGLSMANGVVRASDGTVYASSDVEPAIDRVHPDGRVERAWYRASTANGLALSADERTLFANVSIGDTSIVAIDTETGASRVHFRPPPALALAFLDDLDIDGAGRLYTNAFLAGQTWRVDPDGSFCAVATNLVFPAGISVGAAGSPFAADSVYVTTYSGSVYEIPRAVPRP</sequence>